<dbReference type="Gene3D" id="1.20.1050.10">
    <property type="match status" value="1"/>
</dbReference>
<feature type="binding site" evidence="2">
    <location>
        <begin position="133"/>
        <end position="136"/>
    </location>
    <ligand>
        <name>glutathione</name>
        <dbReference type="ChEBI" id="CHEBI:57925"/>
    </ligand>
</feature>
<evidence type="ECO:0000256" key="4">
    <source>
        <dbReference type="SAM" id="MobiDB-lite"/>
    </source>
</evidence>
<dbReference type="SUPFAM" id="SSF47616">
    <property type="entry name" value="GST C-terminal domain-like"/>
    <property type="match status" value="1"/>
</dbReference>
<dbReference type="AlphaFoldDB" id="A0A6A6VXU4"/>
<feature type="compositionally biased region" description="Polar residues" evidence="4">
    <location>
        <begin position="1"/>
        <end position="13"/>
    </location>
</feature>
<keyword evidence="7" id="KW-1185">Reference proteome</keyword>
<dbReference type="GO" id="GO:0004364">
    <property type="term" value="F:glutathione transferase activity"/>
    <property type="evidence" value="ECO:0007669"/>
    <property type="project" value="InterPro"/>
</dbReference>
<feature type="active site" description="Proton donor/acceptor" evidence="1">
    <location>
        <position position="201"/>
    </location>
</feature>
<evidence type="ECO:0000259" key="5">
    <source>
        <dbReference type="PROSITE" id="PS50405"/>
    </source>
</evidence>
<dbReference type="Proteomes" id="UP000799437">
    <property type="component" value="Unassembled WGS sequence"/>
</dbReference>
<dbReference type="PIRSF" id="PIRSF015753">
    <property type="entry name" value="GST"/>
    <property type="match status" value="1"/>
</dbReference>
<accession>A0A6A6VXU4</accession>
<dbReference type="PROSITE" id="PS50405">
    <property type="entry name" value="GST_CTER"/>
    <property type="match status" value="1"/>
</dbReference>
<dbReference type="SFLD" id="SFLDG01148">
    <property type="entry name" value="Xi_(cytGST)"/>
    <property type="match status" value="1"/>
</dbReference>
<evidence type="ECO:0000313" key="7">
    <source>
        <dbReference type="Proteomes" id="UP000799437"/>
    </source>
</evidence>
<dbReference type="SFLD" id="SFLDS00019">
    <property type="entry name" value="Glutathione_Transferase_(cytos"/>
    <property type="match status" value="1"/>
</dbReference>
<feature type="binding site" evidence="2">
    <location>
        <begin position="151"/>
        <end position="152"/>
    </location>
    <ligand>
        <name>glutathione</name>
        <dbReference type="ChEBI" id="CHEBI:57925"/>
    </ligand>
</feature>
<evidence type="ECO:0000256" key="2">
    <source>
        <dbReference type="PIRSR" id="PIRSR015753-2"/>
    </source>
</evidence>
<protein>
    <recommendedName>
        <fullName evidence="5">GST C-terminal domain-containing protein</fullName>
    </recommendedName>
</protein>
<feature type="active site" description="Nucleophile" evidence="1">
    <location>
        <position position="59"/>
    </location>
</feature>
<dbReference type="Pfam" id="PF13409">
    <property type="entry name" value="GST_N_2"/>
    <property type="match status" value="1"/>
</dbReference>
<evidence type="ECO:0000256" key="1">
    <source>
        <dbReference type="PIRSR" id="PIRSR015753-1"/>
    </source>
</evidence>
<dbReference type="PANTHER" id="PTHR32419:SF6">
    <property type="entry name" value="GLUTATHIONE S-TRANSFERASE OMEGA-LIKE 1-RELATED"/>
    <property type="match status" value="1"/>
</dbReference>
<organism evidence="6 7">
    <name type="scientific">Pseudovirgaria hyperparasitica</name>
    <dbReference type="NCBI Taxonomy" id="470096"/>
    <lineage>
        <taxon>Eukaryota</taxon>
        <taxon>Fungi</taxon>
        <taxon>Dikarya</taxon>
        <taxon>Ascomycota</taxon>
        <taxon>Pezizomycotina</taxon>
        <taxon>Dothideomycetes</taxon>
        <taxon>Dothideomycetes incertae sedis</taxon>
        <taxon>Acrospermales</taxon>
        <taxon>Acrospermaceae</taxon>
        <taxon>Pseudovirgaria</taxon>
    </lineage>
</organism>
<dbReference type="InterPro" id="IPR010987">
    <property type="entry name" value="Glutathione-S-Trfase_C-like"/>
</dbReference>
<evidence type="ECO:0000256" key="3">
    <source>
        <dbReference type="PIRSR" id="PIRSR015753-3"/>
    </source>
</evidence>
<feature type="domain" description="GST C-terminal" evidence="5">
    <location>
        <begin position="178"/>
        <end position="306"/>
    </location>
</feature>
<dbReference type="Pfam" id="PF13410">
    <property type="entry name" value="GST_C_2"/>
    <property type="match status" value="1"/>
</dbReference>
<dbReference type="FunFam" id="3.40.30.10:FF:000162">
    <property type="entry name" value="Glutathione S-transferase Gst3"/>
    <property type="match status" value="1"/>
</dbReference>
<dbReference type="CDD" id="cd03190">
    <property type="entry name" value="GST_C_Omega_like"/>
    <property type="match status" value="1"/>
</dbReference>
<feature type="binding site" evidence="2">
    <location>
        <position position="92"/>
    </location>
    <ligand>
        <name>glutathione</name>
        <dbReference type="ChEBI" id="CHEBI:57925"/>
    </ligand>
</feature>
<name>A0A6A6VXU4_9PEZI</name>
<evidence type="ECO:0000313" key="6">
    <source>
        <dbReference type="EMBL" id="KAF2754460.1"/>
    </source>
</evidence>
<dbReference type="GeneID" id="54485725"/>
<sequence length="340" mass="38863">MASTDNSNNNSILNWVKPGDKSGEFKRQTSSFRNFIENKPGAEFPPEKGRYHVYVSYACPWAHRVLITRKLKGLEDYIGFTSVHWEMLEKGWRFATTTESLPGENTLPDPHHPASYTHLRDIYHAEQPDYTGRYTVPTLYDTRTNRIVNNESSEIIRMLYHAFDDLLPAEYAAVDPYPAALRAEIDATNEWTYDGINNGVYKSGFATTQEAYEKAVRALFEALDRAEGHLAGTEGPFYFGAAITEADIRLYTTIVRFDVVYVQHFKCNLRDIRNGYPALHAWLRRLYWDEPAFGETTQFEHIKKHYTKSHKQINQFGITPVGPVPDILPKGEEVAAVKGS</sequence>
<feature type="site" description="Lowers pKa of active site Cys" evidence="3">
    <location>
        <position position="261"/>
    </location>
</feature>
<dbReference type="GO" id="GO:0005737">
    <property type="term" value="C:cytoplasm"/>
    <property type="evidence" value="ECO:0007669"/>
    <property type="project" value="TreeGrafter"/>
</dbReference>
<gene>
    <name evidence="6" type="ORF">EJ05DRAFT_479438</name>
</gene>
<dbReference type="InterPro" id="IPR004045">
    <property type="entry name" value="Glutathione_S-Trfase_N"/>
</dbReference>
<dbReference type="SUPFAM" id="SSF52833">
    <property type="entry name" value="Thioredoxin-like"/>
    <property type="match status" value="1"/>
</dbReference>
<feature type="site" description="Lowers pKa of active site Cys" evidence="3">
    <location>
        <position position="306"/>
    </location>
</feature>
<dbReference type="RefSeq" id="XP_033596911.1">
    <property type="nucleotide sequence ID" value="XM_033744671.1"/>
</dbReference>
<feature type="region of interest" description="Disordered" evidence="4">
    <location>
        <begin position="1"/>
        <end position="24"/>
    </location>
</feature>
<dbReference type="SFLD" id="SFLDG01206">
    <property type="entry name" value="Xi.1"/>
    <property type="match status" value="1"/>
</dbReference>
<dbReference type="InterPro" id="IPR016639">
    <property type="entry name" value="GST_Omega/GSH"/>
</dbReference>
<dbReference type="InterPro" id="IPR047047">
    <property type="entry name" value="GST_Omega-like_C"/>
</dbReference>
<dbReference type="Gene3D" id="3.40.30.10">
    <property type="entry name" value="Glutaredoxin"/>
    <property type="match status" value="1"/>
</dbReference>
<reference evidence="6" key="1">
    <citation type="journal article" date="2020" name="Stud. Mycol.">
        <title>101 Dothideomycetes genomes: a test case for predicting lifestyles and emergence of pathogens.</title>
        <authorList>
            <person name="Haridas S."/>
            <person name="Albert R."/>
            <person name="Binder M."/>
            <person name="Bloem J."/>
            <person name="Labutti K."/>
            <person name="Salamov A."/>
            <person name="Andreopoulos B."/>
            <person name="Baker S."/>
            <person name="Barry K."/>
            <person name="Bills G."/>
            <person name="Bluhm B."/>
            <person name="Cannon C."/>
            <person name="Castanera R."/>
            <person name="Culley D."/>
            <person name="Daum C."/>
            <person name="Ezra D."/>
            <person name="Gonzalez J."/>
            <person name="Henrissat B."/>
            <person name="Kuo A."/>
            <person name="Liang C."/>
            <person name="Lipzen A."/>
            <person name="Lutzoni F."/>
            <person name="Magnuson J."/>
            <person name="Mondo S."/>
            <person name="Nolan M."/>
            <person name="Ohm R."/>
            <person name="Pangilinan J."/>
            <person name="Park H.-J."/>
            <person name="Ramirez L."/>
            <person name="Alfaro M."/>
            <person name="Sun H."/>
            <person name="Tritt A."/>
            <person name="Yoshinaga Y."/>
            <person name="Zwiers L.-H."/>
            <person name="Turgeon B."/>
            <person name="Goodwin S."/>
            <person name="Spatafora J."/>
            <person name="Crous P."/>
            <person name="Grigoriev I."/>
        </authorList>
    </citation>
    <scope>NUCLEOTIDE SEQUENCE</scope>
    <source>
        <strain evidence="6">CBS 121739</strain>
    </source>
</reference>
<dbReference type="EMBL" id="ML996580">
    <property type="protein sequence ID" value="KAF2754460.1"/>
    <property type="molecule type" value="Genomic_DNA"/>
</dbReference>
<dbReference type="InterPro" id="IPR040079">
    <property type="entry name" value="Glutathione_S-Trfase"/>
</dbReference>
<dbReference type="InterPro" id="IPR036282">
    <property type="entry name" value="Glutathione-S-Trfase_C_sf"/>
</dbReference>
<dbReference type="PANTHER" id="PTHR32419">
    <property type="entry name" value="GLUTATHIONYL-HYDROQUINONE REDUCTASE"/>
    <property type="match status" value="1"/>
</dbReference>
<dbReference type="OrthoDB" id="2309723at2759"/>
<dbReference type="InterPro" id="IPR036249">
    <property type="entry name" value="Thioredoxin-like_sf"/>
</dbReference>
<proteinExistence type="predicted"/>